<dbReference type="PANTHER" id="PTHR31005">
    <property type="entry name" value="DUF4139 DOMAIN-CONTAINING PROTEIN"/>
    <property type="match status" value="1"/>
</dbReference>
<dbReference type="Pfam" id="PF13598">
    <property type="entry name" value="DUF4139"/>
    <property type="match status" value="1"/>
</dbReference>
<dbReference type="NCBIfam" id="TIGR02231">
    <property type="entry name" value="mucoidy inhibitor MuiA family protein"/>
    <property type="match status" value="2"/>
</dbReference>
<feature type="coiled-coil region" evidence="1">
    <location>
        <begin position="59"/>
        <end position="86"/>
    </location>
</feature>
<name>A0A163CBV1_9FLAO</name>
<dbReference type="InterPro" id="IPR011935">
    <property type="entry name" value="CHP02231"/>
</dbReference>
<evidence type="ECO:0000256" key="1">
    <source>
        <dbReference type="SAM" id="Coils"/>
    </source>
</evidence>
<dbReference type="PANTHER" id="PTHR31005:SF8">
    <property type="entry name" value="DUF4139 DOMAIN-CONTAINING PROTEIN"/>
    <property type="match status" value="1"/>
</dbReference>
<evidence type="ECO:0000259" key="2">
    <source>
        <dbReference type="Pfam" id="PF13598"/>
    </source>
</evidence>
<dbReference type="InterPro" id="IPR025554">
    <property type="entry name" value="DUF4140"/>
</dbReference>
<evidence type="ECO:0008006" key="6">
    <source>
        <dbReference type="Google" id="ProtNLM"/>
    </source>
</evidence>
<evidence type="ECO:0000313" key="5">
    <source>
        <dbReference type="Proteomes" id="UP000076715"/>
    </source>
</evidence>
<dbReference type="Gene3D" id="2.60.40.1120">
    <property type="entry name" value="Carboxypeptidase-like, regulatory domain"/>
    <property type="match status" value="1"/>
</dbReference>
<reference evidence="4 5" key="1">
    <citation type="submission" date="2016-01" db="EMBL/GenBank/DDBJ databases">
        <title>The draft genome sequence of Aquimarina sp. RZW4-3-2.</title>
        <authorList>
            <person name="Wang Y."/>
        </authorList>
    </citation>
    <scope>NUCLEOTIDE SEQUENCE [LARGE SCALE GENOMIC DNA]</scope>
    <source>
        <strain evidence="4 5">RZW4-3-2</strain>
    </source>
</reference>
<dbReference type="AlphaFoldDB" id="A0A163CBV1"/>
<dbReference type="Pfam" id="PF13600">
    <property type="entry name" value="DUF4140"/>
    <property type="match status" value="1"/>
</dbReference>
<dbReference type="RefSeq" id="WP_232517332.1">
    <property type="nucleotide sequence ID" value="NZ_LQRT01000002.1"/>
</dbReference>
<dbReference type="SUPFAM" id="SSF49464">
    <property type="entry name" value="Carboxypeptidase regulatory domain-like"/>
    <property type="match status" value="1"/>
</dbReference>
<dbReference type="InterPro" id="IPR037291">
    <property type="entry name" value="DUF4139"/>
</dbReference>
<keyword evidence="5" id="KW-1185">Reference proteome</keyword>
<feature type="domain" description="DUF4139" evidence="2">
    <location>
        <begin position="181"/>
        <end position="586"/>
    </location>
</feature>
<dbReference type="STRING" id="1642818.AWE51_02090"/>
<feature type="domain" description="DUF4140" evidence="3">
    <location>
        <begin position="2"/>
        <end position="96"/>
    </location>
</feature>
<dbReference type="EMBL" id="LQRT01000002">
    <property type="protein sequence ID" value="KZS42253.1"/>
    <property type="molecule type" value="Genomic_DNA"/>
</dbReference>
<dbReference type="Pfam" id="PF13715">
    <property type="entry name" value="CarbopepD_reg_2"/>
    <property type="match status" value="1"/>
</dbReference>
<accession>A0A163CBV1</accession>
<organism evidence="4 5">
    <name type="scientific">Aquimarina aggregata</name>
    <dbReference type="NCBI Taxonomy" id="1642818"/>
    <lineage>
        <taxon>Bacteria</taxon>
        <taxon>Pseudomonadati</taxon>
        <taxon>Bacteroidota</taxon>
        <taxon>Flavobacteriia</taxon>
        <taxon>Flavobacteriales</taxon>
        <taxon>Flavobacteriaceae</taxon>
        <taxon>Aquimarina</taxon>
    </lineage>
</organism>
<keyword evidence="1" id="KW-0175">Coiled coil</keyword>
<comment type="caution">
    <text evidence="4">The sequence shown here is derived from an EMBL/GenBank/DDBJ whole genome shotgun (WGS) entry which is preliminary data.</text>
</comment>
<sequence>MYLTGAQIKRIAPISVKPGINEILFVDLSPDIKENSVQISGLKNTTILSTNYSIDYLTHKKDSEELEALKNKLDDLLFKKNKIENLLSGFSQEKKIIDNNQRLSNDTTPISLSKIQEISTYYRERSIIIQNETYALILKKDKINDHIHDVQNEIQKLDDNKQKRGQIKLKLDAPVNTNLTLEIRYTVDSAGWFPIYDIKSKSIEEPLQIAYKANVYQQTGTNWENINIILSTGDPNTNNIKPDLTSKFLNFTYGGYKRRNSTNRYTYKYNPTVKNVTGIVSDSNGQPLPGVNVLEKGTSNGTQTDFDGRYSLTIQGGRELSFSYVGFSNEIIPIHSSLIHTKLEESTAELEEVIIAGYGTSSRSNRNSYKTNREKKKKQEYNQIVEQKEEGITNTRFKIKKKYNIPSNADITTLTIDNFVIKVDYQYYVAPELNENVFLTAKLKDWGYHSLLAGEANIYFEGNYAGKTNIDPSSTADSLTVSLGIDQNIIVERKQLNNFKSKSFISTNSISNYSYNISVKNNKQNNIKIIVEDRIPVSQNKEIKLNNEITQDAAYNSKTGILTWKLNLIPNTKQEKQFSYQVKYPKGRRINL</sequence>
<evidence type="ECO:0000313" key="4">
    <source>
        <dbReference type="EMBL" id="KZS42253.1"/>
    </source>
</evidence>
<proteinExistence type="predicted"/>
<evidence type="ECO:0000259" key="3">
    <source>
        <dbReference type="Pfam" id="PF13600"/>
    </source>
</evidence>
<protein>
    <recommendedName>
        <fullName evidence="6">Mucoidy inhibitor MuiA family protein</fullName>
    </recommendedName>
</protein>
<dbReference type="Proteomes" id="UP000076715">
    <property type="component" value="Unassembled WGS sequence"/>
</dbReference>
<gene>
    <name evidence="4" type="ORF">AWE51_02090</name>
</gene>
<dbReference type="InterPro" id="IPR008969">
    <property type="entry name" value="CarboxyPept-like_regulatory"/>
</dbReference>